<feature type="non-terminal residue" evidence="1">
    <location>
        <position position="1"/>
    </location>
</feature>
<dbReference type="Proteomes" id="UP000055024">
    <property type="component" value="Unassembled WGS sequence"/>
</dbReference>
<reference evidence="1 2" key="1">
    <citation type="submission" date="2015-01" db="EMBL/GenBank/DDBJ databases">
        <title>Evolution of Trichinella species and genotypes.</title>
        <authorList>
            <person name="Korhonen P.K."/>
            <person name="Edoardo P."/>
            <person name="Giuseppe L.R."/>
            <person name="Gasser R.B."/>
        </authorList>
    </citation>
    <scope>NUCLEOTIDE SEQUENCE [LARGE SCALE GENOMIC DNA]</scope>
    <source>
        <strain evidence="1">ISS1029</strain>
    </source>
</reference>
<proteinExistence type="predicted"/>
<protein>
    <submittedName>
        <fullName evidence="1">Uncharacterized protein</fullName>
    </submittedName>
</protein>
<dbReference type="AlphaFoldDB" id="A0A0V1DJM2"/>
<dbReference type="EMBL" id="JYDP01010752">
    <property type="protein sequence ID" value="KRY61653.1"/>
    <property type="molecule type" value="Genomic_DNA"/>
</dbReference>
<gene>
    <name evidence="1" type="ORF">T11_16633</name>
</gene>
<evidence type="ECO:0000313" key="2">
    <source>
        <dbReference type="Proteomes" id="UP000055024"/>
    </source>
</evidence>
<keyword evidence="2" id="KW-1185">Reference proteome</keyword>
<name>A0A0V1DJM2_9BILA</name>
<accession>A0A0V1DJM2</accession>
<evidence type="ECO:0000313" key="1">
    <source>
        <dbReference type="EMBL" id="KRY61653.1"/>
    </source>
</evidence>
<organism evidence="1 2">
    <name type="scientific">Trichinella zimbabwensis</name>
    <dbReference type="NCBI Taxonomy" id="268475"/>
    <lineage>
        <taxon>Eukaryota</taxon>
        <taxon>Metazoa</taxon>
        <taxon>Ecdysozoa</taxon>
        <taxon>Nematoda</taxon>
        <taxon>Enoplea</taxon>
        <taxon>Dorylaimia</taxon>
        <taxon>Trichinellida</taxon>
        <taxon>Trichinellidae</taxon>
        <taxon>Trichinella</taxon>
    </lineage>
</organism>
<sequence length="35" mass="4010">LKFASHEMENLDVVFMDSSSSVSAFDEVFYDRIHG</sequence>
<comment type="caution">
    <text evidence="1">The sequence shown here is derived from an EMBL/GenBank/DDBJ whole genome shotgun (WGS) entry which is preliminary data.</text>
</comment>